<feature type="compositionally biased region" description="Basic residues" evidence="10">
    <location>
        <begin position="118"/>
        <end position="128"/>
    </location>
</feature>
<feature type="compositionally biased region" description="Low complexity" evidence="10">
    <location>
        <begin position="54"/>
        <end position="63"/>
    </location>
</feature>
<dbReference type="InterPro" id="IPR027784">
    <property type="entry name" value="Slx4_ascomycetes"/>
</dbReference>
<feature type="compositionally biased region" description="Polar residues" evidence="10">
    <location>
        <begin position="452"/>
        <end position="465"/>
    </location>
</feature>
<keyword evidence="4 9" id="KW-0227">DNA damage</keyword>
<keyword evidence="6 9" id="KW-0234">DNA repair</keyword>
<keyword evidence="7 9" id="KW-0539">Nucleus</keyword>
<dbReference type="InterPro" id="IPR018574">
    <property type="entry name" value="Structure-sp_endonuc_su_Slx4"/>
</dbReference>
<comment type="function">
    <text evidence="9">Regulatory subunit of the SLX1-SLX4 structure-specific endonuclease that resolves DNA secondary structures generated during DNA repair and recombination. Has endonuclease activity towards branched DNA substrates, introducing single-strand cuts in duplex DNA close to junctions with ss-DNA.</text>
</comment>
<evidence type="ECO:0000256" key="4">
    <source>
        <dbReference type="ARBA" id="ARBA00022763"/>
    </source>
</evidence>
<feature type="compositionally biased region" description="Low complexity" evidence="10">
    <location>
        <begin position="229"/>
        <end position="240"/>
    </location>
</feature>
<evidence type="ECO:0000256" key="6">
    <source>
        <dbReference type="ARBA" id="ARBA00023204"/>
    </source>
</evidence>
<evidence type="ECO:0000256" key="7">
    <source>
        <dbReference type="ARBA" id="ARBA00023242"/>
    </source>
</evidence>
<evidence type="ECO:0000256" key="10">
    <source>
        <dbReference type="SAM" id="MobiDB-lite"/>
    </source>
</evidence>
<keyword evidence="5 9" id="KW-0233">DNA recombination</keyword>
<dbReference type="OrthoDB" id="5349119at2759"/>
<feature type="compositionally biased region" description="Polar residues" evidence="10">
    <location>
        <begin position="761"/>
        <end position="770"/>
    </location>
</feature>
<comment type="subcellular location">
    <subcellularLocation>
        <location evidence="1 9">Nucleus</location>
    </subcellularLocation>
</comment>
<keyword evidence="3 9" id="KW-0597">Phosphoprotein</keyword>
<dbReference type="GO" id="GO:0033557">
    <property type="term" value="C:Slx1-Slx4 complex"/>
    <property type="evidence" value="ECO:0007669"/>
    <property type="project" value="UniProtKB-UniRule"/>
</dbReference>
<sequence length="986" mass="107419">MAGTPFEIVVLSSSPPAHHVYAPSSPLNASPTPSPRRVARPAYSLPALSPPASPQKKASGASPFASRKAAIPPDAMRGFATVSSLVRSEHFAQLDDDVAEAAKAQSRSGPLEDARPKGPARKNPRKPRATASAADEGTPPKPKPRSRKPKATDKEVVFKEAELRAPPTRKSPYFPAEGAEPAIEPPNEPVEAAPKLTKTGKPRKPRAKQERATGADGDVKPKKARVTKPKATATTKTVGKAQREDACIESAHFRKPANKELLLDSDEVSTHAQARANSTNPEDGSIWDVPHSPKPKKQRPIKQRPPQPIFASLDLDEAVSRRRDWTPPRDTAIPSPLTDSVGKENNPSGPDLENGRFTHMISNFAYAQAPNDNAAIATTSTKGSTAVMKRRRVELVDVPGNQTTSRNSSPEKGKAPKKKPRTITDIATEQYQPRDAHPDPSEIDSEFFRPRTTVTKVPFNDSSGANGDAPLKKPIRRRPSARSDADKGGTKTKSKKASAKSTTKSKPLAEKLLSPGSALMRLSKQDILFGTSSQLALEESPTLVRQLQAALKESEVDAEHSHERLPTSPPHWPKFDKTMGKRSLWDASSRDVEGGLLEQMEEVYIPEFDRTQDYPLLMDRANDEPTATPPPFLDIDAAESDAPVVISSDLPTPLRSTPQASRPVSSIGRSFLNKGKGNLTFEGIDDLDSQPPPSNQNAESQNGFVDIDDLIPASAPSKNSPLPNKRSPTHSLAVGSPKKRGRPPKSQSEIPLTRASPARPAQSTKTSNAKQIKGISAPPETPEKGSGRFIDIDEIFDSEEEFMQALSPTPPRIRHLPDSQALPLFSRSPSRAKKLDSKSLVDPSVVRVYQIPAAQLEWANYKSHVFATITAHVRSLPPTTDPKKPSWHEKILMYDAIVLEEFTAYLNAKTRARTWRRATKVQTKAWNKGMREIGEEEVFVAEGGNEVLAVEKDLEASQVQAWCESMSVCCIWGEGRGKGGVRKGFY</sequence>
<feature type="compositionally biased region" description="Basic and acidic residues" evidence="10">
    <location>
        <begin position="150"/>
        <end position="163"/>
    </location>
</feature>
<dbReference type="EMBL" id="ML979135">
    <property type="protein sequence ID" value="KAF1916530.1"/>
    <property type="molecule type" value="Genomic_DNA"/>
</dbReference>
<evidence type="ECO:0000256" key="9">
    <source>
        <dbReference type="HAMAP-Rule" id="MF_03110"/>
    </source>
</evidence>
<dbReference type="GO" id="GO:0006281">
    <property type="term" value="P:DNA repair"/>
    <property type="evidence" value="ECO:0007669"/>
    <property type="project" value="UniProtKB-UniRule"/>
</dbReference>
<comment type="similarity">
    <text evidence="2 9">Belongs to the SLX4 family.</text>
</comment>
<feature type="region of interest" description="Disordered" evidence="10">
    <location>
        <begin position="21"/>
        <end position="74"/>
    </location>
</feature>
<feature type="compositionally biased region" description="Basic and acidic residues" evidence="10">
    <location>
        <begin position="318"/>
        <end position="327"/>
    </location>
</feature>
<accession>A0A6A5QNZ1</accession>
<keyword evidence="12" id="KW-1185">Reference proteome</keyword>
<evidence type="ECO:0000256" key="8">
    <source>
        <dbReference type="ARBA" id="ARBA00029496"/>
    </source>
</evidence>
<comment type="subunit">
    <text evidence="9">Forms a heterodimer with SLX1.</text>
</comment>
<dbReference type="HAMAP" id="MF_03110">
    <property type="entry name" value="Endonuc_su_Slx4"/>
    <property type="match status" value="1"/>
</dbReference>
<protein>
    <recommendedName>
        <fullName evidence="8 9">Structure-specific endonuclease subunit SLX4</fullName>
    </recommendedName>
</protein>
<feature type="compositionally biased region" description="Basic and acidic residues" evidence="10">
    <location>
        <begin position="207"/>
        <end position="221"/>
    </location>
</feature>
<proteinExistence type="inferred from homology"/>
<dbReference type="Pfam" id="PF09494">
    <property type="entry name" value="Slx4"/>
    <property type="match status" value="1"/>
</dbReference>
<feature type="compositionally biased region" description="Basic and acidic residues" evidence="10">
    <location>
        <begin position="554"/>
        <end position="565"/>
    </location>
</feature>
<evidence type="ECO:0000256" key="1">
    <source>
        <dbReference type="ARBA" id="ARBA00004123"/>
    </source>
</evidence>
<organism evidence="11 12">
    <name type="scientific">Ampelomyces quisqualis</name>
    <name type="common">Powdery mildew agent</name>
    <dbReference type="NCBI Taxonomy" id="50730"/>
    <lineage>
        <taxon>Eukaryota</taxon>
        <taxon>Fungi</taxon>
        <taxon>Dikarya</taxon>
        <taxon>Ascomycota</taxon>
        <taxon>Pezizomycotina</taxon>
        <taxon>Dothideomycetes</taxon>
        <taxon>Pleosporomycetidae</taxon>
        <taxon>Pleosporales</taxon>
        <taxon>Pleosporineae</taxon>
        <taxon>Phaeosphaeriaceae</taxon>
        <taxon>Ampelomyces</taxon>
    </lineage>
</organism>
<evidence type="ECO:0000313" key="11">
    <source>
        <dbReference type="EMBL" id="KAF1916530.1"/>
    </source>
</evidence>
<evidence type="ECO:0000313" key="12">
    <source>
        <dbReference type="Proteomes" id="UP000800096"/>
    </source>
</evidence>
<feature type="region of interest" description="Disordered" evidence="10">
    <location>
        <begin position="96"/>
        <end position="356"/>
    </location>
</feature>
<evidence type="ECO:0000256" key="3">
    <source>
        <dbReference type="ARBA" id="ARBA00022553"/>
    </source>
</evidence>
<name>A0A6A5QNZ1_AMPQU</name>
<feature type="compositionally biased region" description="Basic residues" evidence="10">
    <location>
        <begin position="293"/>
        <end position="302"/>
    </location>
</feature>
<evidence type="ECO:0000256" key="5">
    <source>
        <dbReference type="ARBA" id="ARBA00023172"/>
    </source>
</evidence>
<feature type="region of interest" description="Disordered" evidence="10">
    <location>
        <begin position="554"/>
        <end position="577"/>
    </location>
</feature>
<dbReference type="AlphaFoldDB" id="A0A6A5QNZ1"/>
<feature type="compositionally biased region" description="Polar residues" evidence="10">
    <location>
        <begin position="270"/>
        <end position="282"/>
    </location>
</feature>
<dbReference type="Proteomes" id="UP000800096">
    <property type="component" value="Unassembled WGS sequence"/>
</dbReference>
<feature type="region of interest" description="Disordered" evidence="10">
    <location>
        <begin position="378"/>
        <end position="512"/>
    </location>
</feature>
<gene>
    <name evidence="9" type="primary">SLX4</name>
    <name evidence="11" type="ORF">BDU57DRAFT_449830</name>
</gene>
<feature type="region of interest" description="Disordered" evidence="10">
    <location>
        <begin position="647"/>
        <end position="787"/>
    </location>
</feature>
<dbReference type="GO" id="GO:0006310">
    <property type="term" value="P:DNA recombination"/>
    <property type="evidence" value="ECO:0007669"/>
    <property type="project" value="UniProtKB-UniRule"/>
</dbReference>
<reference evidence="11" key="1">
    <citation type="journal article" date="2020" name="Stud. Mycol.">
        <title>101 Dothideomycetes genomes: a test case for predicting lifestyles and emergence of pathogens.</title>
        <authorList>
            <person name="Haridas S."/>
            <person name="Albert R."/>
            <person name="Binder M."/>
            <person name="Bloem J."/>
            <person name="Labutti K."/>
            <person name="Salamov A."/>
            <person name="Andreopoulos B."/>
            <person name="Baker S."/>
            <person name="Barry K."/>
            <person name="Bills G."/>
            <person name="Bluhm B."/>
            <person name="Cannon C."/>
            <person name="Castanera R."/>
            <person name="Culley D."/>
            <person name="Daum C."/>
            <person name="Ezra D."/>
            <person name="Gonzalez J."/>
            <person name="Henrissat B."/>
            <person name="Kuo A."/>
            <person name="Liang C."/>
            <person name="Lipzen A."/>
            <person name="Lutzoni F."/>
            <person name="Magnuson J."/>
            <person name="Mondo S."/>
            <person name="Nolan M."/>
            <person name="Ohm R."/>
            <person name="Pangilinan J."/>
            <person name="Park H.-J."/>
            <person name="Ramirez L."/>
            <person name="Alfaro M."/>
            <person name="Sun H."/>
            <person name="Tritt A."/>
            <person name="Yoshinaga Y."/>
            <person name="Zwiers L.-H."/>
            <person name="Turgeon B."/>
            <person name="Goodwin S."/>
            <person name="Spatafora J."/>
            <person name="Crous P."/>
            <person name="Grigoriev I."/>
        </authorList>
    </citation>
    <scope>NUCLEOTIDE SEQUENCE</scope>
    <source>
        <strain evidence="11">HMLAC05119</strain>
    </source>
</reference>
<feature type="compositionally biased region" description="Polar residues" evidence="10">
    <location>
        <begin position="654"/>
        <end position="668"/>
    </location>
</feature>
<dbReference type="GO" id="GO:0017108">
    <property type="term" value="F:5'-flap endonuclease activity"/>
    <property type="evidence" value="ECO:0007669"/>
    <property type="project" value="InterPro"/>
</dbReference>
<comment type="PTM">
    <text evidence="9">Phosphorylated in response to DNA damage.</text>
</comment>
<dbReference type="GO" id="GO:0006260">
    <property type="term" value="P:DNA replication"/>
    <property type="evidence" value="ECO:0007669"/>
    <property type="project" value="InterPro"/>
</dbReference>
<evidence type="ECO:0000256" key="2">
    <source>
        <dbReference type="ARBA" id="ARBA00006661"/>
    </source>
</evidence>